<dbReference type="GO" id="GO:0005768">
    <property type="term" value="C:endosome"/>
    <property type="evidence" value="ECO:0007669"/>
    <property type="project" value="TreeGrafter"/>
</dbReference>
<evidence type="ECO:0000256" key="4">
    <source>
        <dbReference type="ARBA" id="ARBA00022692"/>
    </source>
</evidence>
<dbReference type="GO" id="GO:0000139">
    <property type="term" value="C:Golgi membrane"/>
    <property type="evidence" value="ECO:0007669"/>
    <property type="project" value="UniProtKB-SubCell"/>
</dbReference>
<dbReference type="Proteomes" id="UP001054889">
    <property type="component" value="Unassembled WGS sequence"/>
</dbReference>
<evidence type="ECO:0000313" key="11">
    <source>
        <dbReference type="Proteomes" id="UP001054889"/>
    </source>
</evidence>
<evidence type="ECO:0000256" key="7">
    <source>
        <dbReference type="ARBA" id="ARBA00023034"/>
    </source>
</evidence>
<dbReference type="PANTHER" id="PTHR31311:SF45">
    <property type="entry name" value="GLYCOSYLTRANSFERASE 6-RELATED"/>
    <property type="match status" value="1"/>
</dbReference>
<keyword evidence="8" id="KW-0472">Membrane</keyword>
<evidence type="ECO:0000256" key="2">
    <source>
        <dbReference type="ARBA" id="ARBA00022676"/>
    </source>
</evidence>
<feature type="region of interest" description="Disordered" evidence="9">
    <location>
        <begin position="197"/>
        <end position="217"/>
    </location>
</feature>
<name>A0AAV5ESE4_ELECO</name>
<gene>
    <name evidence="10" type="primary">gb13246</name>
    <name evidence="10" type="ORF">PR202_gb13246</name>
</gene>
<dbReference type="GO" id="GO:0008378">
    <property type="term" value="F:galactosyltransferase activity"/>
    <property type="evidence" value="ECO:0007669"/>
    <property type="project" value="TreeGrafter"/>
</dbReference>
<proteinExistence type="predicted"/>
<evidence type="ECO:0000256" key="3">
    <source>
        <dbReference type="ARBA" id="ARBA00022679"/>
    </source>
</evidence>
<dbReference type="GO" id="GO:0005802">
    <property type="term" value="C:trans-Golgi network"/>
    <property type="evidence" value="ECO:0007669"/>
    <property type="project" value="TreeGrafter"/>
</dbReference>
<keyword evidence="7" id="KW-0333">Golgi apparatus</keyword>
<keyword evidence="4" id="KW-0812">Transmembrane</keyword>
<dbReference type="EMBL" id="BQKI01000078">
    <property type="protein sequence ID" value="GJN25422.1"/>
    <property type="molecule type" value="Genomic_DNA"/>
</dbReference>
<evidence type="ECO:0000256" key="9">
    <source>
        <dbReference type="SAM" id="MobiDB-lite"/>
    </source>
</evidence>
<keyword evidence="11" id="KW-1185">Reference proteome</keyword>
<dbReference type="InterPro" id="IPR008630">
    <property type="entry name" value="Glyco_trans_34"/>
</dbReference>
<dbReference type="AlphaFoldDB" id="A0AAV5ESE4"/>
<evidence type="ECO:0000256" key="8">
    <source>
        <dbReference type="ARBA" id="ARBA00023136"/>
    </source>
</evidence>
<evidence type="ECO:0000313" key="10">
    <source>
        <dbReference type="EMBL" id="GJN25422.1"/>
    </source>
</evidence>
<accession>A0AAV5ESE4</accession>
<keyword evidence="2" id="KW-0328">Glycosyltransferase</keyword>
<evidence type="ECO:0000256" key="5">
    <source>
        <dbReference type="ARBA" id="ARBA00022968"/>
    </source>
</evidence>
<comment type="caution">
    <text evidence="10">The sequence shown here is derived from an EMBL/GenBank/DDBJ whole genome shotgun (WGS) entry which is preliminary data.</text>
</comment>
<dbReference type="PANTHER" id="PTHR31311">
    <property type="entry name" value="XYLOGLUCAN 6-XYLOSYLTRANSFERASE 5-RELATED-RELATED"/>
    <property type="match status" value="1"/>
</dbReference>
<organism evidence="10 11">
    <name type="scientific">Eleusine coracana subsp. coracana</name>
    <dbReference type="NCBI Taxonomy" id="191504"/>
    <lineage>
        <taxon>Eukaryota</taxon>
        <taxon>Viridiplantae</taxon>
        <taxon>Streptophyta</taxon>
        <taxon>Embryophyta</taxon>
        <taxon>Tracheophyta</taxon>
        <taxon>Spermatophyta</taxon>
        <taxon>Magnoliopsida</taxon>
        <taxon>Liliopsida</taxon>
        <taxon>Poales</taxon>
        <taxon>Poaceae</taxon>
        <taxon>PACMAD clade</taxon>
        <taxon>Chloridoideae</taxon>
        <taxon>Cynodonteae</taxon>
        <taxon>Eleusininae</taxon>
        <taxon>Eleusine</taxon>
    </lineage>
</organism>
<keyword evidence="5" id="KW-0735">Signal-anchor</keyword>
<evidence type="ECO:0000256" key="6">
    <source>
        <dbReference type="ARBA" id="ARBA00022989"/>
    </source>
</evidence>
<feature type="compositionally biased region" description="Low complexity" evidence="9">
    <location>
        <begin position="197"/>
        <end position="206"/>
    </location>
</feature>
<reference evidence="10" key="1">
    <citation type="journal article" date="2018" name="DNA Res.">
        <title>Multiple hybrid de novo genome assembly of finger millet, an orphan allotetraploid crop.</title>
        <authorList>
            <person name="Hatakeyama M."/>
            <person name="Aluri S."/>
            <person name="Balachadran M.T."/>
            <person name="Sivarajan S.R."/>
            <person name="Patrignani A."/>
            <person name="Gruter S."/>
            <person name="Poveda L."/>
            <person name="Shimizu-Inatsugi R."/>
            <person name="Baeten J."/>
            <person name="Francoijs K.J."/>
            <person name="Nataraja K.N."/>
            <person name="Reddy Y.A.N."/>
            <person name="Phadnis S."/>
            <person name="Ravikumar R.L."/>
            <person name="Schlapbach R."/>
            <person name="Sreeman S.M."/>
            <person name="Shimizu K.K."/>
        </authorList>
    </citation>
    <scope>NUCLEOTIDE SEQUENCE</scope>
</reference>
<comment type="subcellular location">
    <subcellularLocation>
        <location evidence="1">Golgi apparatus membrane</location>
        <topology evidence="1">Single-pass type II membrane protein</topology>
    </subcellularLocation>
</comment>
<sequence>MVSGSQPEPCAGKDGDYLLVRFLKNKLDYCRLHGIQLLYNPRAPGAHHARVLGEAAHPPRRDAGPPGGGVAVVGRRGRRRHRHGLLHPSPCRKVQPGGVQPGGPRRPRPALQAEVVARGQRRRVPHPELPVEPGLRGPVGPYGPRVARDVHAVGEDVAGPARRQGHRRRVRPVRARVHAAPRLGEAQEQGAHRDGVLLPGVLGRPRGPVPRRRGAVPRRSVGVAAAIRHALHGMRALQRPAEPDLLGGELRRRDARRARLRRRPGAPRVRVQARRAGERHCHATAVRLPRCRWRAGPWEMTNRRCCGCLMRLAPATRHHQLGDFFIYMN</sequence>
<protein>
    <submittedName>
        <fullName evidence="10">Uncharacterized protein</fullName>
    </submittedName>
</protein>
<feature type="region of interest" description="Disordered" evidence="9">
    <location>
        <begin position="82"/>
        <end position="108"/>
    </location>
</feature>
<keyword evidence="6" id="KW-1133">Transmembrane helix</keyword>
<evidence type="ECO:0000256" key="1">
    <source>
        <dbReference type="ARBA" id="ARBA00004323"/>
    </source>
</evidence>
<reference evidence="10" key="2">
    <citation type="submission" date="2021-12" db="EMBL/GenBank/DDBJ databases">
        <title>Resequencing data analysis of finger millet.</title>
        <authorList>
            <person name="Hatakeyama M."/>
            <person name="Aluri S."/>
            <person name="Balachadran M.T."/>
            <person name="Sivarajan S.R."/>
            <person name="Poveda L."/>
            <person name="Shimizu-Inatsugi R."/>
            <person name="Schlapbach R."/>
            <person name="Sreeman S.M."/>
            <person name="Shimizu K.K."/>
        </authorList>
    </citation>
    <scope>NUCLEOTIDE SEQUENCE</scope>
</reference>
<keyword evidence="3" id="KW-0808">Transferase</keyword>